<evidence type="ECO:0000259" key="1">
    <source>
        <dbReference type="PROSITE" id="PS50883"/>
    </source>
</evidence>
<dbReference type="PANTHER" id="PTHR33121:SF70">
    <property type="entry name" value="SIGNALING PROTEIN YKOW"/>
    <property type="match status" value="1"/>
</dbReference>
<dbReference type="PROSITE" id="PS50883">
    <property type="entry name" value="EAL"/>
    <property type="match status" value="1"/>
</dbReference>
<protein>
    <submittedName>
        <fullName evidence="2">EAL domain-containing protein</fullName>
    </submittedName>
</protein>
<feature type="domain" description="EAL" evidence="1">
    <location>
        <begin position="1"/>
        <end position="166"/>
    </location>
</feature>
<dbReference type="InterPro" id="IPR035919">
    <property type="entry name" value="EAL_sf"/>
</dbReference>
<dbReference type="EMBL" id="CP071868">
    <property type="protein sequence ID" value="QTE29351.1"/>
    <property type="molecule type" value="Genomic_DNA"/>
</dbReference>
<dbReference type="Gene3D" id="3.20.20.450">
    <property type="entry name" value="EAL domain"/>
    <property type="match status" value="1"/>
</dbReference>
<dbReference type="InterPro" id="IPR050706">
    <property type="entry name" value="Cyclic-di-GMP_PDE-like"/>
</dbReference>
<dbReference type="Proteomes" id="UP000663937">
    <property type="component" value="Chromosome"/>
</dbReference>
<evidence type="ECO:0000313" key="3">
    <source>
        <dbReference type="Proteomes" id="UP000663937"/>
    </source>
</evidence>
<reference evidence="2" key="1">
    <citation type="submission" date="2021-03" db="EMBL/GenBank/DDBJ databases">
        <title>Pengzhenrongella sicca gen. nov., sp. nov., a new member of suborder Micrococcineae isolated from High-Arctic tundra soil.</title>
        <authorList>
            <person name="Peng F."/>
        </authorList>
    </citation>
    <scope>NUCLEOTIDE SEQUENCE</scope>
    <source>
        <strain evidence="2">LRZ-2</strain>
    </source>
</reference>
<dbReference type="CDD" id="cd01948">
    <property type="entry name" value="EAL"/>
    <property type="match status" value="1"/>
</dbReference>
<dbReference type="PANTHER" id="PTHR33121">
    <property type="entry name" value="CYCLIC DI-GMP PHOSPHODIESTERASE PDEF"/>
    <property type="match status" value="1"/>
</dbReference>
<accession>A0A8A4ZD55</accession>
<name>A0A8A4ZD55_9MICO</name>
<dbReference type="SUPFAM" id="SSF141868">
    <property type="entry name" value="EAL domain-like"/>
    <property type="match status" value="1"/>
</dbReference>
<evidence type="ECO:0000313" key="2">
    <source>
        <dbReference type="EMBL" id="QTE29351.1"/>
    </source>
</evidence>
<sequence length="188" mass="20467">MTVAVNLSARSLGDADLPDRVLAMLAARGLPSSALQFEITEEFLLADRTQARAVLTKLRSTGIQISIDDYGTGYSTLPYLRDLPIDELKLDRSFVFPIADDARAAALVASTISLARSLGLRIVAEGVETLTAFTELARLGCDQAQGYFICRPVPAAELDHWLTGGRTGFDLTDFPRLQPPTETKPRRS</sequence>
<keyword evidence="3" id="KW-1185">Reference proteome</keyword>
<dbReference type="AlphaFoldDB" id="A0A8A4ZD55"/>
<organism evidence="2 3">
    <name type="scientific">Pengzhenrongella sicca</name>
    <dbReference type="NCBI Taxonomy" id="2819238"/>
    <lineage>
        <taxon>Bacteria</taxon>
        <taxon>Bacillati</taxon>
        <taxon>Actinomycetota</taxon>
        <taxon>Actinomycetes</taxon>
        <taxon>Micrococcales</taxon>
        <taxon>Pengzhenrongella</taxon>
    </lineage>
</organism>
<proteinExistence type="predicted"/>
<gene>
    <name evidence="2" type="ORF">J4E96_19110</name>
</gene>
<dbReference type="InterPro" id="IPR001633">
    <property type="entry name" value="EAL_dom"/>
</dbReference>
<dbReference type="KEGG" id="psic:J4E96_19110"/>
<dbReference type="Pfam" id="PF00563">
    <property type="entry name" value="EAL"/>
    <property type="match status" value="1"/>
</dbReference>
<dbReference type="GO" id="GO:0071111">
    <property type="term" value="F:cyclic-guanylate-specific phosphodiesterase activity"/>
    <property type="evidence" value="ECO:0007669"/>
    <property type="project" value="InterPro"/>
</dbReference>
<dbReference type="SMART" id="SM00052">
    <property type="entry name" value="EAL"/>
    <property type="match status" value="1"/>
</dbReference>